<comment type="caution">
    <text evidence="2">The sequence shown here is derived from an EMBL/GenBank/DDBJ whole genome shotgun (WGS) entry which is preliminary data.</text>
</comment>
<accession>A0AAE0ZWH1</accession>
<organism evidence="2 3">
    <name type="scientific">Elysia crispata</name>
    <name type="common">lettuce slug</name>
    <dbReference type="NCBI Taxonomy" id="231223"/>
    <lineage>
        <taxon>Eukaryota</taxon>
        <taxon>Metazoa</taxon>
        <taxon>Spiralia</taxon>
        <taxon>Lophotrochozoa</taxon>
        <taxon>Mollusca</taxon>
        <taxon>Gastropoda</taxon>
        <taxon>Heterobranchia</taxon>
        <taxon>Euthyneura</taxon>
        <taxon>Panpulmonata</taxon>
        <taxon>Sacoglossa</taxon>
        <taxon>Placobranchoidea</taxon>
        <taxon>Plakobranchidae</taxon>
        <taxon>Elysia</taxon>
    </lineage>
</organism>
<protein>
    <submittedName>
        <fullName evidence="2">Uncharacterized protein</fullName>
    </submittedName>
</protein>
<dbReference type="EMBL" id="JAWDGP010003173">
    <property type="protein sequence ID" value="KAK3776794.1"/>
    <property type="molecule type" value="Genomic_DNA"/>
</dbReference>
<gene>
    <name evidence="2" type="ORF">RRG08_024571</name>
</gene>
<dbReference type="AlphaFoldDB" id="A0AAE0ZWH1"/>
<keyword evidence="3" id="KW-1185">Reference proteome</keyword>
<feature type="region of interest" description="Disordered" evidence="1">
    <location>
        <begin position="1"/>
        <end position="37"/>
    </location>
</feature>
<evidence type="ECO:0000313" key="3">
    <source>
        <dbReference type="Proteomes" id="UP001283361"/>
    </source>
</evidence>
<evidence type="ECO:0000256" key="1">
    <source>
        <dbReference type="SAM" id="MobiDB-lite"/>
    </source>
</evidence>
<name>A0AAE0ZWH1_9GAST</name>
<proteinExistence type="predicted"/>
<reference evidence="2" key="1">
    <citation type="journal article" date="2023" name="G3 (Bethesda)">
        <title>A reference genome for the long-term kleptoplast-retaining sea slug Elysia crispata morphotype clarki.</title>
        <authorList>
            <person name="Eastman K.E."/>
            <person name="Pendleton A.L."/>
            <person name="Shaikh M.A."/>
            <person name="Suttiyut T."/>
            <person name="Ogas R."/>
            <person name="Tomko P."/>
            <person name="Gavelis G."/>
            <person name="Widhalm J.R."/>
            <person name="Wisecaver J.H."/>
        </authorList>
    </citation>
    <scope>NUCLEOTIDE SEQUENCE</scope>
    <source>
        <strain evidence="2">ECLA1</strain>
    </source>
</reference>
<feature type="compositionally biased region" description="Polar residues" evidence="1">
    <location>
        <begin position="13"/>
        <end position="23"/>
    </location>
</feature>
<sequence>MQSRRPSDFLPAEQTSQQANQSKARAAQGSMDGRCKQGQVHKSFISEKTHCRSNRSGGLGLKEYRTKHSMLILCTTRQCLEELSSSIRHRQQKLDHFESNVHIRKLRIQEH</sequence>
<evidence type="ECO:0000313" key="2">
    <source>
        <dbReference type="EMBL" id="KAK3776794.1"/>
    </source>
</evidence>
<dbReference type="Proteomes" id="UP001283361">
    <property type="component" value="Unassembled WGS sequence"/>
</dbReference>